<protein>
    <submittedName>
        <fullName evidence="2">Uncharacterized protein</fullName>
    </submittedName>
</protein>
<feature type="compositionally biased region" description="Polar residues" evidence="1">
    <location>
        <begin position="1"/>
        <end position="11"/>
    </location>
</feature>
<feature type="region of interest" description="Disordered" evidence="1">
    <location>
        <begin position="1"/>
        <end position="26"/>
    </location>
</feature>
<evidence type="ECO:0000313" key="3">
    <source>
        <dbReference type="Proteomes" id="UP001175226"/>
    </source>
</evidence>
<dbReference type="EMBL" id="JAUEPT010000157">
    <property type="protein sequence ID" value="KAK0430288.1"/>
    <property type="molecule type" value="Genomic_DNA"/>
</dbReference>
<organism evidence="2 3">
    <name type="scientific">Armillaria borealis</name>
    <dbReference type="NCBI Taxonomy" id="47425"/>
    <lineage>
        <taxon>Eukaryota</taxon>
        <taxon>Fungi</taxon>
        <taxon>Dikarya</taxon>
        <taxon>Basidiomycota</taxon>
        <taxon>Agaricomycotina</taxon>
        <taxon>Agaricomycetes</taxon>
        <taxon>Agaricomycetidae</taxon>
        <taxon>Agaricales</taxon>
        <taxon>Marasmiineae</taxon>
        <taxon>Physalacriaceae</taxon>
        <taxon>Armillaria</taxon>
    </lineage>
</organism>
<gene>
    <name evidence="2" type="ORF">EV421DRAFT_2025212</name>
</gene>
<dbReference type="Proteomes" id="UP001175226">
    <property type="component" value="Unassembled WGS sequence"/>
</dbReference>
<proteinExistence type="predicted"/>
<sequence length="213" mass="24787">MTEDISVSSQPCRRGCPKKYEDDEDHREARAATQAHYYQRHQEALTEEMCQRYHTCKPPTVHTCTCKPHEKYVIPPSKLSLPKKSSLPKRMMCQILQYHAEMLQITMQDPVKHAHQLRTGFLFKENASLDAMEKALKDIDHCQDWAQRDLDAIYQDSGITCAFHKAEEIVGWIGQAQGYHQDILEPDKYKKHILKHITQTDVGLGIAVMEYWY</sequence>
<name>A0AA39IWM3_9AGAR</name>
<evidence type="ECO:0000313" key="2">
    <source>
        <dbReference type="EMBL" id="KAK0430288.1"/>
    </source>
</evidence>
<comment type="caution">
    <text evidence="2">The sequence shown here is derived from an EMBL/GenBank/DDBJ whole genome shotgun (WGS) entry which is preliminary data.</text>
</comment>
<accession>A0AA39IWM3</accession>
<evidence type="ECO:0000256" key="1">
    <source>
        <dbReference type="SAM" id="MobiDB-lite"/>
    </source>
</evidence>
<keyword evidence="3" id="KW-1185">Reference proteome</keyword>
<reference evidence="2" key="1">
    <citation type="submission" date="2023-06" db="EMBL/GenBank/DDBJ databases">
        <authorList>
            <consortium name="Lawrence Berkeley National Laboratory"/>
            <person name="Ahrendt S."/>
            <person name="Sahu N."/>
            <person name="Indic B."/>
            <person name="Wong-Bajracharya J."/>
            <person name="Merenyi Z."/>
            <person name="Ke H.-M."/>
            <person name="Monk M."/>
            <person name="Kocsube S."/>
            <person name="Drula E."/>
            <person name="Lipzen A."/>
            <person name="Balint B."/>
            <person name="Henrissat B."/>
            <person name="Andreopoulos B."/>
            <person name="Martin F.M."/>
            <person name="Harder C.B."/>
            <person name="Rigling D."/>
            <person name="Ford K.L."/>
            <person name="Foster G.D."/>
            <person name="Pangilinan J."/>
            <person name="Papanicolaou A."/>
            <person name="Barry K."/>
            <person name="LaButti K."/>
            <person name="Viragh M."/>
            <person name="Koriabine M."/>
            <person name="Yan M."/>
            <person name="Riley R."/>
            <person name="Champramary S."/>
            <person name="Plett K.L."/>
            <person name="Tsai I.J."/>
            <person name="Slot J."/>
            <person name="Sipos G."/>
            <person name="Plett J."/>
            <person name="Nagy L.G."/>
            <person name="Grigoriev I.V."/>
        </authorList>
    </citation>
    <scope>NUCLEOTIDE SEQUENCE</scope>
    <source>
        <strain evidence="2">FPL87.14</strain>
    </source>
</reference>
<dbReference type="AlphaFoldDB" id="A0AA39IWM3"/>